<dbReference type="GO" id="GO:0004222">
    <property type="term" value="F:metalloendopeptidase activity"/>
    <property type="evidence" value="ECO:0007669"/>
    <property type="project" value="TreeGrafter"/>
</dbReference>
<dbReference type="Proteomes" id="UP000317691">
    <property type="component" value="Unassembled WGS sequence"/>
</dbReference>
<keyword evidence="1" id="KW-0732">Signal</keyword>
<dbReference type="EMBL" id="VBOZ01000023">
    <property type="protein sequence ID" value="TMQ64328.1"/>
    <property type="molecule type" value="Genomic_DNA"/>
</dbReference>
<dbReference type="PANTHER" id="PTHR21666">
    <property type="entry name" value="PEPTIDASE-RELATED"/>
    <property type="match status" value="1"/>
</dbReference>
<feature type="chain" id="PRO_5022142317" evidence="1">
    <location>
        <begin position="25"/>
        <end position="635"/>
    </location>
</feature>
<dbReference type="PANTHER" id="PTHR21666:SF270">
    <property type="entry name" value="MUREIN HYDROLASE ACTIVATOR ENVC"/>
    <property type="match status" value="1"/>
</dbReference>
<dbReference type="InterPro" id="IPR050570">
    <property type="entry name" value="Cell_wall_metabolism_enzyme"/>
</dbReference>
<organism evidence="2 3">
    <name type="scientific">Eiseniibacteriota bacterium</name>
    <dbReference type="NCBI Taxonomy" id="2212470"/>
    <lineage>
        <taxon>Bacteria</taxon>
        <taxon>Candidatus Eiseniibacteriota</taxon>
    </lineage>
</organism>
<dbReference type="CDD" id="cd12797">
    <property type="entry name" value="M23_peptidase"/>
    <property type="match status" value="1"/>
</dbReference>
<evidence type="ECO:0000256" key="1">
    <source>
        <dbReference type="SAM" id="SignalP"/>
    </source>
</evidence>
<feature type="signal peptide" evidence="1">
    <location>
        <begin position="1"/>
        <end position="24"/>
    </location>
</feature>
<evidence type="ECO:0000313" key="2">
    <source>
        <dbReference type="EMBL" id="TMQ64328.1"/>
    </source>
</evidence>
<sequence length="635" mass="67579">MPRRFTMPLIIVAVTLLGSAPVLLQGATPPNATAQHPFAAPLPETPLAKPLVFNGGFGDYRMGHFHAGFDLGTVRKVGRPVFAPDRGWIDRVRSSGVGYGRSIYLRTSDGRTLQFGHLDAFAGALAGYVQHVQDSTGQYEQDLWPSPGQFPVRAGEIIAWSGESGAGGPHLHFEIRRGDVAYHPLRAGLVVVDNVPPRLATLILEPLDDTSLAAGRSGPLPVALSGGDTVSAIGRFRAIVRASDRLPNGTEDTVPWSVGIEWDGRRTECRFDSISWATDMSEEEYVYDSGRVTGGKGLVVWSPRGFRPKVLRADAPAGEEAGTITIRPGDPPRALDVWARDLGGGVAVRRVMLRPGAAPPRAFPGWWSGKESWSGTSVSFASLPGGFLRLTAPGSSSKDGPDLQLGAEARHATRAPGGWSATFSVPESAAARTVHLPLALRGSASVAALSARGGLVWARRERSGAKFELADATGTLRVGFAPGALFEDATVVAYAYPRSGARGLIAIDNSWQVEPSRHPLRIPARVRLAAPTGTSLDRVGLYRLDSGGWQWIGSDRDSATGAVAGNSSKLGRFALFSDVVAPRVALIKPPARTARPARARPYSRWAVEASVVEAGSGIDARSSWFEVDGRRVPTE</sequence>
<comment type="caution">
    <text evidence="2">The sequence shown here is derived from an EMBL/GenBank/DDBJ whole genome shotgun (WGS) entry which is preliminary data.</text>
</comment>
<feature type="non-terminal residue" evidence="2">
    <location>
        <position position="635"/>
    </location>
</feature>
<dbReference type="InterPro" id="IPR011055">
    <property type="entry name" value="Dup_hybrid_motif"/>
</dbReference>
<dbReference type="AlphaFoldDB" id="A0A538TL45"/>
<gene>
    <name evidence="2" type="ORF">E6K79_07890</name>
</gene>
<reference evidence="2 3" key="1">
    <citation type="journal article" date="2019" name="Nat. Microbiol.">
        <title>Mediterranean grassland soil C-N compound turnover is dependent on rainfall and depth, and is mediated by genomically divergent microorganisms.</title>
        <authorList>
            <person name="Diamond S."/>
            <person name="Andeer P.F."/>
            <person name="Li Z."/>
            <person name="Crits-Christoph A."/>
            <person name="Burstein D."/>
            <person name="Anantharaman K."/>
            <person name="Lane K.R."/>
            <person name="Thomas B.C."/>
            <person name="Pan C."/>
            <person name="Northen T.R."/>
            <person name="Banfield J.F."/>
        </authorList>
    </citation>
    <scope>NUCLEOTIDE SEQUENCE [LARGE SCALE GENOMIC DNA]</scope>
    <source>
        <strain evidence="2">WS_9</strain>
    </source>
</reference>
<protein>
    <submittedName>
        <fullName evidence="2">M23 family metallopeptidase</fullName>
    </submittedName>
</protein>
<dbReference type="Gene3D" id="2.70.70.10">
    <property type="entry name" value="Glucose Permease (Domain IIA)"/>
    <property type="match status" value="1"/>
</dbReference>
<accession>A0A538TL45</accession>
<dbReference type="SUPFAM" id="SSF51261">
    <property type="entry name" value="Duplicated hybrid motif"/>
    <property type="match status" value="1"/>
</dbReference>
<proteinExistence type="predicted"/>
<evidence type="ECO:0000313" key="3">
    <source>
        <dbReference type="Proteomes" id="UP000317691"/>
    </source>
</evidence>
<name>A0A538TL45_UNCEI</name>